<feature type="site" description="Transition state stabilizer" evidence="8">
    <location>
        <position position="234"/>
    </location>
</feature>
<feature type="chain" id="PRO_5035235292" description="phosphoglycerate mutase (2,3-diphosphoglycerate-dependent)" evidence="9">
    <location>
        <begin position="16"/>
        <end position="315"/>
    </location>
</feature>
<feature type="active site" description="Proton donor/acceptor" evidence="6">
    <location>
        <position position="139"/>
    </location>
</feature>
<dbReference type="HAMAP" id="MF_01039">
    <property type="entry name" value="PGAM_GpmA"/>
    <property type="match status" value="1"/>
</dbReference>
<feature type="binding site" evidence="7">
    <location>
        <begin position="139"/>
        <end position="142"/>
    </location>
    <ligand>
        <name>substrate</name>
    </ligand>
</feature>
<evidence type="ECO:0000256" key="7">
    <source>
        <dbReference type="PIRSR" id="PIRSR613078-2"/>
    </source>
</evidence>
<dbReference type="NCBIfam" id="TIGR01258">
    <property type="entry name" value="pgm_1"/>
    <property type="match status" value="1"/>
</dbReference>
<dbReference type="InterPro" id="IPR005952">
    <property type="entry name" value="Phosphogly_mut1"/>
</dbReference>
<gene>
    <name evidence="10" type="ORF">KFE25_003039</name>
</gene>
<reference evidence="10" key="1">
    <citation type="submission" date="2021-05" db="EMBL/GenBank/DDBJ databases">
        <title>The genome of the haptophyte Pavlova lutheri (Diacronema luteri, Pavlovales) - a model for lipid biosynthesis in eukaryotic algae.</title>
        <authorList>
            <person name="Hulatt C.J."/>
            <person name="Posewitz M.C."/>
        </authorList>
    </citation>
    <scope>NUCLEOTIDE SEQUENCE</scope>
    <source>
        <strain evidence="10">NIVA-4/92</strain>
    </source>
</reference>
<dbReference type="NCBIfam" id="NF010713">
    <property type="entry name" value="PRK14115.1"/>
    <property type="match status" value="1"/>
</dbReference>
<dbReference type="OrthoDB" id="354304at2759"/>
<dbReference type="Pfam" id="PF00300">
    <property type="entry name" value="His_Phos_1"/>
    <property type="match status" value="1"/>
</dbReference>
<keyword evidence="9" id="KW-0732">Signal</keyword>
<feature type="binding site" evidence="7">
    <location>
        <begin position="235"/>
        <end position="236"/>
    </location>
    <ligand>
        <name>substrate</name>
    </ligand>
</feature>
<dbReference type="GO" id="GO:0004619">
    <property type="term" value="F:phosphoglycerate mutase activity"/>
    <property type="evidence" value="ECO:0007669"/>
    <property type="project" value="UniProtKB-EC"/>
</dbReference>
<evidence type="ECO:0000256" key="4">
    <source>
        <dbReference type="ARBA" id="ARBA00023152"/>
    </source>
</evidence>
<evidence type="ECO:0000256" key="5">
    <source>
        <dbReference type="ARBA" id="ARBA00023235"/>
    </source>
</evidence>
<feature type="binding site" evidence="7">
    <location>
        <position position="112"/>
    </location>
    <ligand>
        <name>substrate</name>
    </ligand>
</feature>
<feature type="active site" description="Tele-phosphohistidine intermediate" evidence="6">
    <location>
        <position position="61"/>
    </location>
</feature>
<evidence type="ECO:0000256" key="8">
    <source>
        <dbReference type="PIRSR" id="PIRSR613078-3"/>
    </source>
</evidence>
<dbReference type="EMBL" id="JAGTXO010000050">
    <property type="protein sequence ID" value="KAG8458504.1"/>
    <property type="molecule type" value="Genomic_DNA"/>
</dbReference>
<comment type="caution">
    <text evidence="10">The sequence shown here is derived from an EMBL/GenBank/DDBJ whole genome shotgun (WGS) entry which is preliminary data.</text>
</comment>
<dbReference type="CDD" id="cd07067">
    <property type="entry name" value="HP_PGM_like"/>
    <property type="match status" value="1"/>
</dbReference>
<evidence type="ECO:0000256" key="6">
    <source>
        <dbReference type="PIRSR" id="PIRSR613078-1"/>
    </source>
</evidence>
<feature type="binding site" evidence="7">
    <location>
        <begin position="166"/>
        <end position="167"/>
    </location>
    <ligand>
        <name>substrate</name>
    </ligand>
</feature>
<dbReference type="PANTHER" id="PTHR11931">
    <property type="entry name" value="PHOSPHOGLYCERATE MUTASE"/>
    <property type="match status" value="1"/>
</dbReference>
<evidence type="ECO:0000256" key="2">
    <source>
        <dbReference type="ARBA" id="ARBA00006717"/>
    </source>
</evidence>
<keyword evidence="11" id="KW-1185">Reference proteome</keyword>
<name>A0A8J5X5U7_DIALT</name>
<dbReference type="InterPro" id="IPR013078">
    <property type="entry name" value="His_Pase_superF_clade-1"/>
</dbReference>
<organism evidence="10 11">
    <name type="scientific">Diacronema lutheri</name>
    <name type="common">Unicellular marine alga</name>
    <name type="synonym">Monochrysis lutheri</name>
    <dbReference type="NCBI Taxonomy" id="2081491"/>
    <lineage>
        <taxon>Eukaryota</taxon>
        <taxon>Haptista</taxon>
        <taxon>Haptophyta</taxon>
        <taxon>Pavlovophyceae</taxon>
        <taxon>Pavlovales</taxon>
        <taxon>Pavlovaceae</taxon>
        <taxon>Diacronema</taxon>
    </lineage>
</organism>
<keyword evidence="5" id="KW-0413">Isomerase</keyword>
<dbReference type="Proteomes" id="UP000751190">
    <property type="component" value="Unassembled WGS sequence"/>
</dbReference>
<evidence type="ECO:0000256" key="3">
    <source>
        <dbReference type="ARBA" id="ARBA00012028"/>
    </source>
</evidence>
<comment type="similarity">
    <text evidence="2">Belongs to the phosphoglycerate mutase family. BPG-dependent PGAM subfamily.</text>
</comment>
<keyword evidence="4" id="KW-0324">Glycolysis</keyword>
<dbReference type="AlphaFoldDB" id="A0A8J5X5U7"/>
<comment type="catalytic activity">
    <reaction evidence="1">
        <text>(2R)-2-phosphoglycerate = (2R)-3-phosphoglycerate</text>
        <dbReference type="Rhea" id="RHEA:15901"/>
        <dbReference type="ChEBI" id="CHEBI:58272"/>
        <dbReference type="ChEBI" id="CHEBI:58289"/>
        <dbReference type="EC" id="5.4.2.11"/>
    </reaction>
</comment>
<dbReference type="Gene3D" id="3.40.50.1240">
    <property type="entry name" value="Phosphoglycerate mutase-like"/>
    <property type="match status" value="1"/>
</dbReference>
<sequence>MRGFALLCLAASADAFGAARGAARGGARGLALSRSAAHRAPPSRIVASSADTHATIVFLRHGQSMWNEANLFTGWADVPLTTLGKNEAAAGATQIWREGIVFDVCYTSLLKRAQQTLDIVLTITGQEHVITHNSWRLNERMYGALTGLDKKQTVAKYGEDQVKLWRRSFSTPPPPIDTDNEHWPGNDNRYAHIPMEDIPRSECLKDTIDRTLPYWQSDIMPALKRGKTICIAAHGNSIRGMLKYLDNIPDDVIAGLEVPTGIPLVYRLDKNLQPIFDARASAPLRGYFLADPEEVKKAQEAVANQSKVRWSEKQE</sequence>
<feature type="binding site" evidence="7">
    <location>
        <begin position="73"/>
        <end position="74"/>
    </location>
    <ligand>
        <name>substrate</name>
    </ligand>
</feature>
<feature type="binding site" evidence="7">
    <location>
        <begin position="60"/>
        <end position="67"/>
    </location>
    <ligand>
        <name>substrate</name>
    </ligand>
</feature>
<dbReference type="SUPFAM" id="SSF53254">
    <property type="entry name" value="Phosphoglycerate mutase-like"/>
    <property type="match status" value="1"/>
</dbReference>
<dbReference type="FunFam" id="3.40.50.1240:FF:000003">
    <property type="entry name" value="2,3-bisphosphoglycerate-dependent phosphoglycerate mutase"/>
    <property type="match status" value="1"/>
</dbReference>
<dbReference type="InterPro" id="IPR029033">
    <property type="entry name" value="His_PPase_superfam"/>
</dbReference>
<evidence type="ECO:0000256" key="9">
    <source>
        <dbReference type="SAM" id="SignalP"/>
    </source>
</evidence>
<dbReference type="OMA" id="TGWHDVP"/>
<feature type="binding site" evidence="7">
    <location>
        <position position="150"/>
    </location>
    <ligand>
        <name>substrate</name>
    </ligand>
</feature>
<evidence type="ECO:0000313" key="11">
    <source>
        <dbReference type="Proteomes" id="UP000751190"/>
    </source>
</evidence>
<evidence type="ECO:0000313" key="10">
    <source>
        <dbReference type="EMBL" id="KAG8458504.1"/>
    </source>
</evidence>
<dbReference type="EC" id="5.4.2.11" evidence="3"/>
<accession>A0A8J5X5U7</accession>
<proteinExistence type="inferred from homology"/>
<dbReference type="GO" id="GO:0006096">
    <property type="term" value="P:glycolytic process"/>
    <property type="evidence" value="ECO:0007669"/>
    <property type="project" value="UniProtKB-KW"/>
</dbReference>
<dbReference type="SMART" id="SM00855">
    <property type="entry name" value="PGAM"/>
    <property type="match status" value="1"/>
</dbReference>
<protein>
    <recommendedName>
        <fullName evidence="3">phosphoglycerate mutase (2,3-diphosphoglycerate-dependent)</fullName>
        <ecNumber evidence="3">5.4.2.11</ecNumber>
    </recommendedName>
</protein>
<evidence type="ECO:0000256" key="1">
    <source>
        <dbReference type="ARBA" id="ARBA00000380"/>
    </source>
</evidence>
<feature type="signal peptide" evidence="9">
    <location>
        <begin position="1"/>
        <end position="15"/>
    </location>
</feature>